<evidence type="ECO:0000256" key="1">
    <source>
        <dbReference type="SAM" id="MobiDB-lite"/>
    </source>
</evidence>
<proteinExistence type="predicted"/>
<feature type="region of interest" description="Disordered" evidence="1">
    <location>
        <begin position="58"/>
        <end position="112"/>
    </location>
</feature>
<evidence type="ECO:0000313" key="3">
    <source>
        <dbReference type="Proteomes" id="UP000729402"/>
    </source>
</evidence>
<reference evidence="2" key="2">
    <citation type="submission" date="2021-02" db="EMBL/GenBank/DDBJ databases">
        <authorList>
            <person name="Kimball J.A."/>
            <person name="Haas M.W."/>
            <person name="Macchietto M."/>
            <person name="Kono T."/>
            <person name="Duquette J."/>
            <person name="Shao M."/>
        </authorList>
    </citation>
    <scope>NUCLEOTIDE SEQUENCE</scope>
    <source>
        <tissue evidence="2">Fresh leaf tissue</tissue>
    </source>
</reference>
<organism evidence="2 3">
    <name type="scientific">Zizania palustris</name>
    <name type="common">Northern wild rice</name>
    <dbReference type="NCBI Taxonomy" id="103762"/>
    <lineage>
        <taxon>Eukaryota</taxon>
        <taxon>Viridiplantae</taxon>
        <taxon>Streptophyta</taxon>
        <taxon>Embryophyta</taxon>
        <taxon>Tracheophyta</taxon>
        <taxon>Spermatophyta</taxon>
        <taxon>Magnoliopsida</taxon>
        <taxon>Liliopsida</taxon>
        <taxon>Poales</taxon>
        <taxon>Poaceae</taxon>
        <taxon>BOP clade</taxon>
        <taxon>Oryzoideae</taxon>
        <taxon>Oryzeae</taxon>
        <taxon>Zizaniinae</taxon>
        <taxon>Zizania</taxon>
    </lineage>
</organism>
<dbReference type="Proteomes" id="UP000729402">
    <property type="component" value="Unassembled WGS sequence"/>
</dbReference>
<keyword evidence="3" id="KW-1185">Reference proteome</keyword>
<evidence type="ECO:0000313" key="2">
    <source>
        <dbReference type="EMBL" id="KAG8069547.1"/>
    </source>
</evidence>
<dbReference type="AlphaFoldDB" id="A0A8J5SR52"/>
<accession>A0A8J5SR52</accession>
<name>A0A8J5SR52_ZIZPA</name>
<reference evidence="2" key="1">
    <citation type="journal article" date="2021" name="bioRxiv">
        <title>Whole Genome Assembly and Annotation of Northern Wild Rice, Zizania palustris L., Supports a Whole Genome Duplication in the Zizania Genus.</title>
        <authorList>
            <person name="Haas M."/>
            <person name="Kono T."/>
            <person name="Macchietto M."/>
            <person name="Millas R."/>
            <person name="McGilp L."/>
            <person name="Shao M."/>
            <person name="Duquette J."/>
            <person name="Hirsch C.N."/>
            <person name="Kimball J."/>
        </authorList>
    </citation>
    <scope>NUCLEOTIDE SEQUENCE</scope>
    <source>
        <tissue evidence="2">Fresh leaf tissue</tissue>
    </source>
</reference>
<protein>
    <submittedName>
        <fullName evidence="2">Uncharacterized protein</fullName>
    </submittedName>
</protein>
<sequence>MGRKSALLVGINYPGTKAELKGCHNVRREAGHARAAGAAGHARTRTRRRRCWCCTVGQGQEGKGPSQPLWLSRRSRPPRRSPTAVAEEERRWSLRRARRSVERTEPLGSAVF</sequence>
<gene>
    <name evidence="2" type="ORF">GUJ93_ZPchr0006g44654</name>
</gene>
<comment type="caution">
    <text evidence="2">The sequence shown here is derived from an EMBL/GenBank/DDBJ whole genome shotgun (WGS) entry which is preliminary data.</text>
</comment>
<dbReference type="EMBL" id="JAAALK010000283">
    <property type="protein sequence ID" value="KAG8069547.1"/>
    <property type="molecule type" value="Genomic_DNA"/>
</dbReference>